<dbReference type="InterPro" id="IPR006059">
    <property type="entry name" value="SBP"/>
</dbReference>
<dbReference type="PRINTS" id="PR00909">
    <property type="entry name" value="SPERMDNBNDNG"/>
</dbReference>
<dbReference type="PANTHER" id="PTHR30006">
    <property type="entry name" value="THIAMINE-BINDING PERIPLASMIC PROTEIN-RELATED"/>
    <property type="match status" value="1"/>
</dbReference>
<dbReference type="Pfam" id="PF13416">
    <property type="entry name" value="SBP_bac_8"/>
    <property type="match status" value="1"/>
</dbReference>
<feature type="signal peptide" evidence="2">
    <location>
        <begin position="1"/>
        <end position="23"/>
    </location>
</feature>
<dbReference type="Proteomes" id="UP000030595">
    <property type="component" value="Unassembled WGS sequence"/>
</dbReference>
<dbReference type="AlphaFoldDB" id="A0A0A3J972"/>
<dbReference type="GO" id="GO:0015846">
    <property type="term" value="P:polyamine transport"/>
    <property type="evidence" value="ECO:0007669"/>
    <property type="project" value="InterPro"/>
</dbReference>
<dbReference type="GO" id="GO:0015888">
    <property type="term" value="P:thiamine transport"/>
    <property type="evidence" value="ECO:0007669"/>
    <property type="project" value="TreeGrafter"/>
</dbReference>
<dbReference type="GO" id="GO:0019808">
    <property type="term" value="F:polyamine binding"/>
    <property type="evidence" value="ECO:0007669"/>
    <property type="project" value="InterPro"/>
</dbReference>
<gene>
    <name evidence="3" type="ORF">CD30_00270</name>
</gene>
<dbReference type="GO" id="GO:0030976">
    <property type="term" value="F:thiamine pyrophosphate binding"/>
    <property type="evidence" value="ECO:0007669"/>
    <property type="project" value="TreeGrafter"/>
</dbReference>
<evidence type="ECO:0000313" key="4">
    <source>
        <dbReference type="Proteomes" id="UP000030595"/>
    </source>
</evidence>
<accession>A0A0A3J972</accession>
<dbReference type="RefSeq" id="WP_036170778.1">
    <property type="nucleotide sequence ID" value="NZ_AVCZ01000001.1"/>
</dbReference>
<feature type="chain" id="PRO_5038620720" description="ABC transporter substrate-binding protein" evidence="2">
    <location>
        <begin position="24"/>
        <end position="349"/>
    </location>
</feature>
<dbReference type="Gene3D" id="3.40.190.10">
    <property type="entry name" value="Periplasmic binding protein-like II"/>
    <property type="match status" value="2"/>
</dbReference>
<comment type="caution">
    <text evidence="3">The sequence shown here is derived from an EMBL/GenBank/DDBJ whole genome shotgun (WGS) entry which is preliminary data.</text>
</comment>
<dbReference type="eggNOG" id="COG0687">
    <property type="taxonomic scope" value="Bacteria"/>
</dbReference>
<protein>
    <recommendedName>
        <fullName evidence="5">ABC transporter substrate-binding protein</fullName>
    </recommendedName>
</protein>
<dbReference type="PROSITE" id="PS51257">
    <property type="entry name" value="PROKAR_LIPOPROTEIN"/>
    <property type="match status" value="1"/>
</dbReference>
<evidence type="ECO:0000256" key="1">
    <source>
        <dbReference type="ARBA" id="ARBA00022729"/>
    </source>
</evidence>
<evidence type="ECO:0008006" key="5">
    <source>
        <dbReference type="Google" id="ProtNLM"/>
    </source>
</evidence>
<dbReference type="GO" id="GO:0030288">
    <property type="term" value="C:outer membrane-bounded periplasmic space"/>
    <property type="evidence" value="ECO:0007669"/>
    <property type="project" value="TreeGrafter"/>
</dbReference>
<dbReference type="SUPFAM" id="SSF53850">
    <property type="entry name" value="Periplasmic binding protein-like II"/>
    <property type="match status" value="1"/>
</dbReference>
<reference evidence="3 4" key="1">
    <citation type="submission" date="2014-02" db="EMBL/GenBank/DDBJ databases">
        <title>Draft genome sequence of Lysinibacillus massiliensis CCUG 49529.</title>
        <authorList>
            <person name="Zhang F."/>
            <person name="Wang G."/>
            <person name="Zhang L."/>
        </authorList>
    </citation>
    <scope>NUCLEOTIDE SEQUENCE [LARGE SCALE GENOMIC DNA]</scope>
    <source>
        <strain evidence="3 4">CCUG 49529</strain>
    </source>
</reference>
<dbReference type="PANTHER" id="PTHR30006:SF2">
    <property type="entry name" value="ABC TRANSPORTER SUBSTRATE-BINDING PROTEIN"/>
    <property type="match status" value="1"/>
</dbReference>
<organism evidence="3 4">
    <name type="scientific">Ureibacillus massiliensis 4400831 = CIP 108448 = CCUG 49529</name>
    <dbReference type="NCBI Taxonomy" id="1211035"/>
    <lineage>
        <taxon>Bacteria</taxon>
        <taxon>Bacillati</taxon>
        <taxon>Bacillota</taxon>
        <taxon>Bacilli</taxon>
        <taxon>Bacillales</taxon>
        <taxon>Caryophanaceae</taxon>
        <taxon>Ureibacillus</taxon>
    </lineage>
</organism>
<sequence length="349" mass="38680">MKKAKWLSLFLLTATTLVGCSNGNENSSSNAADSNESVTLTVSSFGGTYDEVLTKYVVEPFENDHPNVNVELAPYTGVTKIAQGGAGNIDVIQLDDFDLIDAANQGYLKTINSENIPSLDSLYDQAKLYGKDENLYGIVNVFGAWGLAYNPEVVDQPTSWLDLSNQNYSGKVSLMSQWIPDILMIKEAVNSSESDMSKVWSYYEELTPSISQYYSSFSSPESLFSSNEIVLASWFDGRAYALKDAGQSVEFTIPKEGGILIRSGLGVLESSKNAELAMEFIEYTLKTEAQIGFAEELYYGPTNEQVELPSDTLVVYGKEDISQLIAPDWNEILGYREEWLLKWTEVTTQ</sequence>
<keyword evidence="1 2" id="KW-0732">Signal</keyword>
<name>A0A0A3J972_9BACL</name>
<dbReference type="InterPro" id="IPR001188">
    <property type="entry name" value="Sperm_putr-bd"/>
</dbReference>
<evidence type="ECO:0000313" key="3">
    <source>
        <dbReference type="EMBL" id="KGR92300.1"/>
    </source>
</evidence>
<dbReference type="EMBL" id="JPVQ01000001">
    <property type="protein sequence ID" value="KGR92300.1"/>
    <property type="molecule type" value="Genomic_DNA"/>
</dbReference>
<evidence type="ECO:0000256" key="2">
    <source>
        <dbReference type="SAM" id="SignalP"/>
    </source>
</evidence>
<dbReference type="GO" id="GO:0030975">
    <property type="term" value="F:thiamine binding"/>
    <property type="evidence" value="ECO:0007669"/>
    <property type="project" value="TreeGrafter"/>
</dbReference>
<proteinExistence type="predicted"/>
<keyword evidence="4" id="KW-1185">Reference proteome</keyword>